<evidence type="ECO:0000313" key="2">
    <source>
        <dbReference type="Proteomes" id="UP001497516"/>
    </source>
</evidence>
<accession>A0AAV2D9W9</accession>
<gene>
    <name evidence="1" type="ORF">LTRI10_LOCUS12163</name>
</gene>
<dbReference type="Proteomes" id="UP001497516">
    <property type="component" value="Chromosome 2"/>
</dbReference>
<sequence>MPPPNRLQKLPFRQELPLFQAPCFLFIATRNRVAATLVTATDSLWCSKSGLEEIDGRRECENRGKGSGGRREPL</sequence>
<protein>
    <submittedName>
        <fullName evidence="1">Uncharacterized protein</fullName>
    </submittedName>
</protein>
<organism evidence="1 2">
    <name type="scientific">Linum trigynum</name>
    <dbReference type="NCBI Taxonomy" id="586398"/>
    <lineage>
        <taxon>Eukaryota</taxon>
        <taxon>Viridiplantae</taxon>
        <taxon>Streptophyta</taxon>
        <taxon>Embryophyta</taxon>
        <taxon>Tracheophyta</taxon>
        <taxon>Spermatophyta</taxon>
        <taxon>Magnoliopsida</taxon>
        <taxon>eudicotyledons</taxon>
        <taxon>Gunneridae</taxon>
        <taxon>Pentapetalae</taxon>
        <taxon>rosids</taxon>
        <taxon>fabids</taxon>
        <taxon>Malpighiales</taxon>
        <taxon>Linaceae</taxon>
        <taxon>Linum</taxon>
    </lineage>
</organism>
<name>A0AAV2D9W9_9ROSI</name>
<dbReference type="EMBL" id="OZ034815">
    <property type="protein sequence ID" value="CAL1369679.1"/>
    <property type="molecule type" value="Genomic_DNA"/>
</dbReference>
<evidence type="ECO:0000313" key="1">
    <source>
        <dbReference type="EMBL" id="CAL1369679.1"/>
    </source>
</evidence>
<keyword evidence="2" id="KW-1185">Reference proteome</keyword>
<reference evidence="1 2" key="1">
    <citation type="submission" date="2024-04" db="EMBL/GenBank/DDBJ databases">
        <authorList>
            <person name="Fracassetti M."/>
        </authorList>
    </citation>
    <scope>NUCLEOTIDE SEQUENCE [LARGE SCALE GENOMIC DNA]</scope>
</reference>
<dbReference type="AlphaFoldDB" id="A0AAV2D9W9"/>
<proteinExistence type="predicted"/>